<dbReference type="SUPFAM" id="SSF57667">
    <property type="entry name" value="beta-beta-alpha zinc fingers"/>
    <property type="match status" value="1"/>
</dbReference>
<feature type="region of interest" description="Disordered" evidence="2">
    <location>
        <begin position="461"/>
        <end position="481"/>
    </location>
</feature>
<dbReference type="PROSITE" id="PS50157">
    <property type="entry name" value="ZINC_FINGER_C2H2_2"/>
    <property type="match status" value="1"/>
</dbReference>
<feature type="region of interest" description="Disordered" evidence="2">
    <location>
        <begin position="141"/>
        <end position="172"/>
    </location>
</feature>
<dbReference type="InterPro" id="IPR036236">
    <property type="entry name" value="Znf_C2H2_sf"/>
</dbReference>
<keyword evidence="1" id="KW-0862">Zinc</keyword>
<protein>
    <recommendedName>
        <fullName evidence="3">C2H2-type domain-containing protein</fullName>
    </recommendedName>
</protein>
<evidence type="ECO:0000259" key="3">
    <source>
        <dbReference type="PROSITE" id="PS50157"/>
    </source>
</evidence>
<gene>
    <name evidence="4" type="ORF">EJ08DRAFT_155915</name>
</gene>
<dbReference type="EMBL" id="MU007010">
    <property type="protein sequence ID" value="KAF2436648.1"/>
    <property type="molecule type" value="Genomic_DNA"/>
</dbReference>
<evidence type="ECO:0000256" key="1">
    <source>
        <dbReference type="PROSITE-ProRule" id="PRU00042"/>
    </source>
</evidence>
<reference evidence="4" key="1">
    <citation type="journal article" date="2020" name="Stud. Mycol.">
        <title>101 Dothideomycetes genomes: a test case for predicting lifestyles and emergence of pathogens.</title>
        <authorList>
            <person name="Haridas S."/>
            <person name="Albert R."/>
            <person name="Binder M."/>
            <person name="Bloem J."/>
            <person name="Labutti K."/>
            <person name="Salamov A."/>
            <person name="Andreopoulos B."/>
            <person name="Baker S."/>
            <person name="Barry K."/>
            <person name="Bills G."/>
            <person name="Bluhm B."/>
            <person name="Cannon C."/>
            <person name="Castanera R."/>
            <person name="Culley D."/>
            <person name="Daum C."/>
            <person name="Ezra D."/>
            <person name="Gonzalez J."/>
            <person name="Henrissat B."/>
            <person name="Kuo A."/>
            <person name="Liang C."/>
            <person name="Lipzen A."/>
            <person name="Lutzoni F."/>
            <person name="Magnuson J."/>
            <person name="Mondo S."/>
            <person name="Nolan M."/>
            <person name="Ohm R."/>
            <person name="Pangilinan J."/>
            <person name="Park H.-J."/>
            <person name="Ramirez L."/>
            <person name="Alfaro M."/>
            <person name="Sun H."/>
            <person name="Tritt A."/>
            <person name="Yoshinaga Y."/>
            <person name="Zwiers L.-H."/>
            <person name="Turgeon B."/>
            <person name="Goodwin S."/>
            <person name="Spatafora J."/>
            <person name="Crous P."/>
            <person name="Grigoriev I."/>
        </authorList>
    </citation>
    <scope>NUCLEOTIDE SEQUENCE</scope>
    <source>
        <strain evidence="4">CBS 130266</strain>
    </source>
</reference>
<evidence type="ECO:0000313" key="5">
    <source>
        <dbReference type="Proteomes" id="UP000800235"/>
    </source>
</evidence>
<proteinExistence type="predicted"/>
<feature type="compositionally biased region" description="Low complexity" evidence="2">
    <location>
        <begin position="145"/>
        <end position="155"/>
    </location>
</feature>
<evidence type="ECO:0000256" key="2">
    <source>
        <dbReference type="SAM" id="MobiDB-lite"/>
    </source>
</evidence>
<dbReference type="SMART" id="SM00355">
    <property type="entry name" value="ZnF_C2H2"/>
    <property type="match status" value="2"/>
</dbReference>
<keyword evidence="1" id="KW-0863">Zinc-finger</keyword>
<keyword evidence="5" id="KW-1185">Reference proteome</keyword>
<feature type="domain" description="C2H2-type" evidence="3">
    <location>
        <begin position="424"/>
        <end position="451"/>
    </location>
</feature>
<keyword evidence="1" id="KW-0479">Metal-binding</keyword>
<evidence type="ECO:0000313" key="4">
    <source>
        <dbReference type="EMBL" id="KAF2436648.1"/>
    </source>
</evidence>
<feature type="region of interest" description="Disordered" evidence="2">
    <location>
        <begin position="1"/>
        <end position="30"/>
    </location>
</feature>
<name>A0A9P4P4B7_9PEZI</name>
<dbReference type="AlphaFoldDB" id="A0A9P4P4B7"/>
<dbReference type="InterPro" id="IPR013087">
    <property type="entry name" value="Znf_C2H2_type"/>
</dbReference>
<accession>A0A9P4P4B7</accession>
<dbReference type="Proteomes" id="UP000800235">
    <property type="component" value="Unassembled WGS sequence"/>
</dbReference>
<dbReference type="GO" id="GO:0008270">
    <property type="term" value="F:zinc ion binding"/>
    <property type="evidence" value="ECO:0007669"/>
    <property type="project" value="UniProtKB-KW"/>
</dbReference>
<dbReference type="PROSITE" id="PS00028">
    <property type="entry name" value="ZINC_FINGER_C2H2_1"/>
    <property type="match status" value="1"/>
</dbReference>
<feature type="region of interest" description="Disordered" evidence="2">
    <location>
        <begin position="380"/>
        <end position="406"/>
    </location>
</feature>
<feature type="region of interest" description="Disordered" evidence="2">
    <location>
        <begin position="516"/>
        <end position="542"/>
    </location>
</feature>
<feature type="compositionally biased region" description="Low complexity" evidence="2">
    <location>
        <begin position="162"/>
        <end position="172"/>
    </location>
</feature>
<dbReference type="OrthoDB" id="9368434at2759"/>
<feature type="compositionally biased region" description="Basic and acidic residues" evidence="2">
    <location>
        <begin position="466"/>
        <end position="481"/>
    </location>
</feature>
<dbReference type="Gene3D" id="3.30.160.60">
    <property type="entry name" value="Classic Zinc Finger"/>
    <property type="match status" value="1"/>
</dbReference>
<organism evidence="4 5">
    <name type="scientific">Tothia fuscella</name>
    <dbReference type="NCBI Taxonomy" id="1048955"/>
    <lineage>
        <taxon>Eukaryota</taxon>
        <taxon>Fungi</taxon>
        <taxon>Dikarya</taxon>
        <taxon>Ascomycota</taxon>
        <taxon>Pezizomycotina</taxon>
        <taxon>Dothideomycetes</taxon>
        <taxon>Pleosporomycetidae</taxon>
        <taxon>Venturiales</taxon>
        <taxon>Cylindrosympodiaceae</taxon>
        <taxon>Tothia</taxon>
    </lineage>
</organism>
<sequence>MSSPSVHPRRRPQKDTGSRMTPPLESPTMALRKSNTFNARTSISTDLCNPLEQARHMPKRSPTSSQTLEDLLFKQDAHQKDVAKLLQDFDDKINGRVPAGGDGSILKEEDVLAIPSFMVANVNVAEPMDIDVKQVIVDHHHDSDSGLGSSVASTTIERRSTRSSNKSFSSSHSTITKSASTLGAAPSQHFLSSDAVKHIKKHIVQPILKEESLKEFHPLIEDVPRRIGARFISNLRDLEKTLFFLAPVSPDLYDSARAVAHALRDLKDYSSTPQSFLKFCETTIQCLHTTVDYLSDRDQRLPTDKPFTTNYFIDLIYQIRRYAEIMARTREKEAAGEPLDEMDYSPDEEITIAGGLSHNGKPAELVRKKDGKVIPLSEHSTINTADDGPSSIKRPLTEDDMDDDDIRRSMARRRKSDRPGDVMHPCAVCDKEFKRPCDLTKHEKTHSRPWKCSTPSCRYAEQGWPTEKERDRHENDKHSSSPKMYHCEYKPCSYSSKRESNCKQHMEKAHGWTYQRSKSNGRNKKPVTVASSSNGRTASEPLTPFIATPASGIHHNFSSPESPFLASPSMQPESVGFGGFGDFRYTPGPSTEDLFAYETRRGSVTTADSGMTYSSGYSPIDMPGSAFEEALTPEDIQYNHSAFETSPMDFNFGTAPFQQPTPAMSVSHGFENNFAGPSNQHLSPIGQPNITLYSPPMDNLHFDEALGGAEMDFNSDFTLFDTASNAGMANAAVSNWFPDPDMNFGNLGGQFDAFHNLPSSGLDFNQ</sequence>
<comment type="caution">
    <text evidence="4">The sequence shown here is derived from an EMBL/GenBank/DDBJ whole genome shotgun (WGS) entry which is preliminary data.</text>
</comment>